<keyword evidence="1" id="KW-0175">Coiled coil</keyword>
<dbReference type="VEuPathDB" id="TrichDB:TRFO_32604"/>
<dbReference type="GeneID" id="94843293"/>
<reference evidence="3" key="1">
    <citation type="submission" date="2016-10" db="EMBL/GenBank/DDBJ databases">
        <authorList>
            <person name="Benchimol M."/>
            <person name="Almeida L.G."/>
            <person name="Vasconcelos A.T."/>
            <person name="Perreira-Neves A."/>
            <person name="Rosa I.A."/>
            <person name="Tasca T."/>
            <person name="Bogo M.R."/>
            <person name="de Souza W."/>
        </authorList>
    </citation>
    <scope>NUCLEOTIDE SEQUENCE [LARGE SCALE GENOMIC DNA]</scope>
    <source>
        <strain evidence="3">K</strain>
    </source>
</reference>
<comment type="caution">
    <text evidence="3">The sequence shown here is derived from an EMBL/GenBank/DDBJ whole genome shotgun (WGS) entry which is preliminary data.</text>
</comment>
<feature type="coiled-coil region" evidence="1">
    <location>
        <begin position="337"/>
        <end position="386"/>
    </location>
</feature>
<feature type="region of interest" description="Disordered" evidence="2">
    <location>
        <begin position="389"/>
        <end position="446"/>
    </location>
</feature>
<dbReference type="EMBL" id="MLAK01000945">
    <property type="protein sequence ID" value="OHT00645.1"/>
    <property type="molecule type" value="Genomic_DNA"/>
</dbReference>
<organism evidence="3 4">
    <name type="scientific">Tritrichomonas foetus</name>
    <dbReference type="NCBI Taxonomy" id="1144522"/>
    <lineage>
        <taxon>Eukaryota</taxon>
        <taxon>Metamonada</taxon>
        <taxon>Parabasalia</taxon>
        <taxon>Tritrichomonadida</taxon>
        <taxon>Tritrichomonadidae</taxon>
        <taxon>Tritrichomonas</taxon>
    </lineage>
</organism>
<feature type="compositionally biased region" description="Polar residues" evidence="2">
    <location>
        <begin position="427"/>
        <end position="446"/>
    </location>
</feature>
<protein>
    <submittedName>
        <fullName evidence="3">Uncharacterized protein</fullName>
    </submittedName>
</protein>
<dbReference type="PANTHER" id="PTHR47026">
    <property type="entry name" value="PIGMENTOSA GTPASE REGULATOR-LIKE PROTEIN, PUTATIVE-RELATED"/>
    <property type="match status" value="1"/>
</dbReference>
<feature type="region of interest" description="Disordered" evidence="2">
    <location>
        <begin position="471"/>
        <end position="536"/>
    </location>
</feature>
<dbReference type="OrthoDB" id="10251737at2759"/>
<name>A0A1J4JTP4_9EUKA</name>
<dbReference type="Proteomes" id="UP000179807">
    <property type="component" value="Unassembled WGS sequence"/>
</dbReference>
<keyword evidence="4" id="KW-1185">Reference proteome</keyword>
<gene>
    <name evidence="3" type="ORF">TRFO_32604</name>
</gene>
<evidence type="ECO:0000313" key="3">
    <source>
        <dbReference type="EMBL" id="OHT00645.1"/>
    </source>
</evidence>
<dbReference type="RefSeq" id="XP_068353781.1">
    <property type="nucleotide sequence ID" value="XM_068508589.1"/>
</dbReference>
<evidence type="ECO:0000256" key="2">
    <source>
        <dbReference type="SAM" id="MobiDB-lite"/>
    </source>
</evidence>
<feature type="compositionally biased region" description="Low complexity" evidence="2">
    <location>
        <begin position="393"/>
        <end position="407"/>
    </location>
</feature>
<proteinExistence type="predicted"/>
<feature type="compositionally biased region" description="Polar residues" evidence="2">
    <location>
        <begin position="471"/>
        <end position="491"/>
    </location>
</feature>
<evidence type="ECO:0000256" key="1">
    <source>
        <dbReference type="SAM" id="Coils"/>
    </source>
</evidence>
<feature type="compositionally biased region" description="Polar residues" evidence="2">
    <location>
        <begin position="498"/>
        <end position="511"/>
    </location>
</feature>
<sequence length="536" mass="62323">MILSDENLISKHVLGKNKEFEKLQSTFILNVYFFVEMKKRSREKEAQKKITRLVRELIGGRPINQIPNDLIPQIRQELESSKKRAIKDGYVSRLQMIHKVIIDLEMYEKNQIYKNIPENNNSNKNKKVKENDVEIEKNIPVAVLDSILDDLVYGFSFDIAETPKIPALINRAKEKIDQLLSEGDYSGAQKLENIHIRLVALKEERYIEKKKDDKKTMLLNLIAENQQKLEDARINKKEELQLHDMKIKSQIDQKQNEFNQINQLFDEETNGPLPPAAKKLSSATLNTRERERFLIQSRRYEEAATIRAEADELEAMDLENSRFEFIKKREAIKRIEISKQEKQIQRIKDNGERTRQKIKSDYDKQINELEKAIDNFNSRLQRIDNNILNADGSNKNSPNSKSNFINSGISPRISKPATPRQVKRISRTPSQINNNPTNKNVQQSPFVTQATPRIFELAQPKMTNQDKNLIARPQSSKGQTRTPNVVQNQKLNTREKSNVVTPKASLNNRKCSTPREMNKFEQRRAQSVASERKQKR</sequence>
<accession>A0A1J4JTP4</accession>
<dbReference type="PANTHER" id="PTHR47026:SF2">
    <property type="entry name" value="FLAGELLAR ASSOCIATED PROTEIN"/>
    <property type="match status" value="1"/>
</dbReference>
<evidence type="ECO:0000313" key="4">
    <source>
        <dbReference type="Proteomes" id="UP000179807"/>
    </source>
</evidence>
<dbReference type="AlphaFoldDB" id="A0A1J4JTP4"/>